<dbReference type="InterPro" id="IPR000531">
    <property type="entry name" value="Beta-barrel_TonB"/>
</dbReference>
<name>A0A839GYV7_9BACT</name>
<evidence type="ECO:0000256" key="5">
    <source>
        <dbReference type="ARBA" id="ARBA00022692"/>
    </source>
</evidence>
<evidence type="ECO:0000313" key="15">
    <source>
        <dbReference type="EMBL" id="MBA9079628.1"/>
    </source>
</evidence>
<gene>
    <name evidence="15" type="ORF">FHS90_004367</name>
</gene>
<dbReference type="InterPro" id="IPR037066">
    <property type="entry name" value="Plug_dom_sf"/>
</dbReference>
<keyword evidence="5 11" id="KW-0812">Transmembrane</keyword>
<evidence type="ECO:0000256" key="1">
    <source>
        <dbReference type="ARBA" id="ARBA00004571"/>
    </source>
</evidence>
<comment type="similarity">
    <text evidence="11 12">Belongs to the TonB-dependent receptor family.</text>
</comment>
<evidence type="ECO:0000256" key="4">
    <source>
        <dbReference type="ARBA" id="ARBA00022496"/>
    </source>
</evidence>
<dbReference type="Pfam" id="PF00593">
    <property type="entry name" value="TonB_dep_Rec_b-barrel"/>
    <property type="match status" value="1"/>
</dbReference>
<accession>A0A839GYV7</accession>
<keyword evidence="7" id="KW-0406">Ion transport</keyword>
<evidence type="ECO:0000259" key="13">
    <source>
        <dbReference type="Pfam" id="PF00593"/>
    </source>
</evidence>
<keyword evidence="10 11" id="KW-0998">Cell outer membrane</keyword>
<dbReference type="Proteomes" id="UP000563094">
    <property type="component" value="Unassembled WGS sequence"/>
</dbReference>
<keyword evidence="2 11" id="KW-0813">Transport</keyword>
<keyword evidence="16" id="KW-1185">Reference proteome</keyword>
<comment type="caution">
    <text evidence="15">The sequence shown here is derived from an EMBL/GenBank/DDBJ whole genome shotgun (WGS) entry which is preliminary data.</text>
</comment>
<reference evidence="15 16" key="1">
    <citation type="submission" date="2020-08" db="EMBL/GenBank/DDBJ databases">
        <title>Genomic Encyclopedia of Type Strains, Phase IV (KMG-IV): sequencing the most valuable type-strain genomes for metagenomic binning, comparative biology and taxonomic classification.</title>
        <authorList>
            <person name="Goeker M."/>
        </authorList>
    </citation>
    <scope>NUCLEOTIDE SEQUENCE [LARGE SCALE GENOMIC DNA]</scope>
    <source>
        <strain evidence="15 16">DSM 29854</strain>
    </source>
</reference>
<dbReference type="AlphaFoldDB" id="A0A839GYV7"/>
<evidence type="ECO:0000259" key="14">
    <source>
        <dbReference type="Pfam" id="PF07715"/>
    </source>
</evidence>
<keyword evidence="4" id="KW-0410">Iron transport</keyword>
<dbReference type="PANTHER" id="PTHR32552">
    <property type="entry name" value="FERRICHROME IRON RECEPTOR-RELATED"/>
    <property type="match status" value="1"/>
</dbReference>
<feature type="domain" description="TonB-dependent receptor plug" evidence="14">
    <location>
        <begin position="89"/>
        <end position="198"/>
    </location>
</feature>
<protein>
    <submittedName>
        <fullName evidence="15">Iron complex outermembrane receptor protein</fullName>
    </submittedName>
</protein>
<evidence type="ECO:0000256" key="12">
    <source>
        <dbReference type="RuleBase" id="RU003357"/>
    </source>
</evidence>
<dbReference type="Gene3D" id="2.170.130.10">
    <property type="entry name" value="TonB-dependent receptor, plug domain"/>
    <property type="match status" value="1"/>
</dbReference>
<evidence type="ECO:0000256" key="8">
    <source>
        <dbReference type="ARBA" id="ARBA00023077"/>
    </source>
</evidence>
<keyword evidence="15" id="KW-0675">Receptor</keyword>
<dbReference type="InterPro" id="IPR036942">
    <property type="entry name" value="Beta-barrel_TonB_sf"/>
</dbReference>
<evidence type="ECO:0000256" key="2">
    <source>
        <dbReference type="ARBA" id="ARBA00022448"/>
    </source>
</evidence>
<dbReference type="InterPro" id="IPR008969">
    <property type="entry name" value="CarboxyPept-like_regulatory"/>
</dbReference>
<dbReference type="Gene3D" id="2.40.170.20">
    <property type="entry name" value="TonB-dependent receptor, beta-barrel domain"/>
    <property type="match status" value="1"/>
</dbReference>
<keyword evidence="3 11" id="KW-1134">Transmembrane beta strand</keyword>
<dbReference type="Pfam" id="PF13715">
    <property type="entry name" value="CarbopepD_reg_2"/>
    <property type="match status" value="1"/>
</dbReference>
<evidence type="ECO:0000313" key="16">
    <source>
        <dbReference type="Proteomes" id="UP000563094"/>
    </source>
</evidence>
<evidence type="ECO:0000256" key="3">
    <source>
        <dbReference type="ARBA" id="ARBA00022452"/>
    </source>
</evidence>
<keyword evidence="6" id="KW-0408">Iron</keyword>
<dbReference type="PROSITE" id="PS52016">
    <property type="entry name" value="TONB_DEPENDENT_REC_3"/>
    <property type="match status" value="1"/>
</dbReference>
<dbReference type="RefSeq" id="WP_343049818.1">
    <property type="nucleotide sequence ID" value="NZ_JACJIQ010000026.1"/>
</dbReference>
<dbReference type="CDD" id="cd01347">
    <property type="entry name" value="ligand_gated_channel"/>
    <property type="match status" value="1"/>
</dbReference>
<dbReference type="InterPro" id="IPR012910">
    <property type="entry name" value="Plug_dom"/>
</dbReference>
<dbReference type="InterPro" id="IPR039426">
    <property type="entry name" value="TonB-dep_rcpt-like"/>
</dbReference>
<dbReference type="EMBL" id="JACJIQ010000026">
    <property type="protein sequence ID" value="MBA9079628.1"/>
    <property type="molecule type" value="Genomic_DNA"/>
</dbReference>
<evidence type="ECO:0000256" key="10">
    <source>
        <dbReference type="ARBA" id="ARBA00023237"/>
    </source>
</evidence>
<organism evidence="15 16">
    <name type="scientific">Rufibacter quisquiliarum</name>
    <dbReference type="NCBI Taxonomy" id="1549639"/>
    <lineage>
        <taxon>Bacteria</taxon>
        <taxon>Pseudomonadati</taxon>
        <taxon>Bacteroidota</taxon>
        <taxon>Cytophagia</taxon>
        <taxon>Cytophagales</taxon>
        <taxon>Hymenobacteraceae</taxon>
        <taxon>Rufibacter</taxon>
    </lineage>
</organism>
<dbReference type="GO" id="GO:0009279">
    <property type="term" value="C:cell outer membrane"/>
    <property type="evidence" value="ECO:0007669"/>
    <property type="project" value="UniProtKB-SubCell"/>
</dbReference>
<evidence type="ECO:0000256" key="11">
    <source>
        <dbReference type="PROSITE-ProRule" id="PRU01360"/>
    </source>
</evidence>
<comment type="subcellular location">
    <subcellularLocation>
        <location evidence="1 11">Cell outer membrane</location>
        <topology evidence="1 11">Multi-pass membrane protein</topology>
    </subcellularLocation>
</comment>
<dbReference type="PANTHER" id="PTHR32552:SF81">
    <property type="entry name" value="TONB-DEPENDENT OUTER MEMBRANE RECEPTOR"/>
    <property type="match status" value="1"/>
</dbReference>
<dbReference type="SUPFAM" id="SSF49464">
    <property type="entry name" value="Carboxypeptidase regulatory domain-like"/>
    <property type="match status" value="1"/>
</dbReference>
<evidence type="ECO:0000256" key="9">
    <source>
        <dbReference type="ARBA" id="ARBA00023136"/>
    </source>
</evidence>
<sequence>MLNAQTRQPLAGASVGAVGTAVGSVSDAQGRFSLEIPATADSLSIALLGYRTRTYAVQGLPASLTVPLTAHTTQLREVVVTGYESRRPLQETAGSVALLEKRELERFSETTLVPALNTIPGVRMEERATGSYRLSIRGSSLRAPFGVRNVKVYLNEVPLVEANSTLSLNLLDAATIGSVEVIKGPAGSVYGAGTGGAVLLETVRPAAGETSAAVGGLVGSFGLRRGFASAAVGGEKSNLLVRYDAQKLDGYREQSALDRKTLLVSGQLYPSEKQTFSFHAYYSDLYYELPGALTREQFSQNPRAARQMNKDQKASIDLEGINLGLVHTYHFNDQWSNTTSLFGVFSFFDNPFPTDYERNTNQAFGGRTRTTYRTQLATLPARFTLGAEAFRSFMNSRHYHNQAGETGDLKYDDEIWQQQSFVFGQAELDLPARFIFTVGASLNSVRYELTRVFDAAIASSVPVRARNLEPQFSPRVGLVKVFSPELSAHASISTGFSPPTDAELRPSSGQFNTTLQPEQGVNYEVGLRGNYLNRRLSFDVAGYFFNLDETIVRRTDSVLAYGEKVAIEYFINAGATRQQGIEASLGYALVQAPTQGLQMLRVWSTYAFNRFRFQQYQSGENDYSGNQLTGTPQHVLTLGLDADTKPGFYLNATANYTAEIPLNDANTVYAPEFYIFGARTGFRRTWQDKWGLDLYAGIDNATNRDYSLGNDLNGFGGRYFQAAPGRNFYGGIQVKKSF</sequence>
<dbReference type="GO" id="GO:0006826">
    <property type="term" value="P:iron ion transport"/>
    <property type="evidence" value="ECO:0007669"/>
    <property type="project" value="UniProtKB-KW"/>
</dbReference>
<dbReference type="SUPFAM" id="SSF56935">
    <property type="entry name" value="Porins"/>
    <property type="match status" value="1"/>
</dbReference>
<keyword evidence="9 11" id="KW-0472">Membrane</keyword>
<feature type="domain" description="TonB-dependent receptor-like beta-barrel" evidence="13">
    <location>
        <begin position="269"/>
        <end position="700"/>
    </location>
</feature>
<proteinExistence type="inferred from homology"/>
<evidence type="ECO:0000256" key="7">
    <source>
        <dbReference type="ARBA" id="ARBA00023065"/>
    </source>
</evidence>
<evidence type="ECO:0000256" key="6">
    <source>
        <dbReference type="ARBA" id="ARBA00023004"/>
    </source>
</evidence>
<keyword evidence="8 12" id="KW-0798">TonB box</keyword>
<dbReference type="Pfam" id="PF07715">
    <property type="entry name" value="Plug"/>
    <property type="match status" value="1"/>
</dbReference>